<dbReference type="PANTHER" id="PTHR30055:SF234">
    <property type="entry name" value="HTH-TYPE TRANSCRIPTIONAL REGULATOR BETI"/>
    <property type="match status" value="1"/>
</dbReference>
<dbReference type="GO" id="GO:0000976">
    <property type="term" value="F:transcription cis-regulatory region binding"/>
    <property type="evidence" value="ECO:0007669"/>
    <property type="project" value="TreeGrafter"/>
</dbReference>
<dbReference type="PROSITE" id="PS50977">
    <property type="entry name" value="HTH_TETR_2"/>
    <property type="match status" value="2"/>
</dbReference>
<dbReference type="Gene3D" id="1.10.357.10">
    <property type="entry name" value="Tetracycline Repressor, domain 2"/>
    <property type="match status" value="2"/>
</dbReference>
<proteinExistence type="predicted"/>
<dbReference type="AlphaFoldDB" id="A0A3G8JKJ1"/>
<dbReference type="InterPro" id="IPR001647">
    <property type="entry name" value="HTH_TetR"/>
</dbReference>
<dbReference type="Proteomes" id="UP000271469">
    <property type="component" value="Chromosome"/>
</dbReference>
<keyword evidence="7" id="KW-1185">Reference proteome</keyword>
<keyword evidence="3" id="KW-0804">Transcription</keyword>
<keyword evidence="1" id="KW-0805">Transcription regulation</keyword>
<dbReference type="PROSITE" id="PS01081">
    <property type="entry name" value="HTH_TETR_1"/>
    <property type="match status" value="1"/>
</dbReference>
<evidence type="ECO:0000256" key="1">
    <source>
        <dbReference type="ARBA" id="ARBA00023015"/>
    </source>
</evidence>
<dbReference type="PRINTS" id="PR00455">
    <property type="entry name" value="HTHTETR"/>
</dbReference>
<evidence type="ECO:0000313" key="7">
    <source>
        <dbReference type="Proteomes" id="UP000271469"/>
    </source>
</evidence>
<evidence type="ECO:0000259" key="5">
    <source>
        <dbReference type="PROSITE" id="PS50977"/>
    </source>
</evidence>
<accession>A0A3G8JKJ1</accession>
<dbReference type="InterPro" id="IPR009057">
    <property type="entry name" value="Homeodomain-like_sf"/>
</dbReference>
<reference evidence="6 7" key="1">
    <citation type="submission" date="2018-11" db="EMBL/GenBank/DDBJ databases">
        <title>Gordonia insulae sp. nov., isolated from an island soil.</title>
        <authorList>
            <person name="Kim Y.S."/>
            <person name="Kim S.B."/>
        </authorList>
    </citation>
    <scope>NUCLEOTIDE SEQUENCE [LARGE SCALE GENOMIC DNA]</scope>
    <source>
        <strain evidence="6 7">MMS17-SY073</strain>
    </source>
</reference>
<feature type="domain" description="HTH tetR-type" evidence="5">
    <location>
        <begin position="266"/>
        <end position="326"/>
    </location>
</feature>
<name>A0A3G8JKJ1_9ACTN</name>
<dbReference type="Pfam" id="PF00440">
    <property type="entry name" value="TetR_N"/>
    <property type="match status" value="2"/>
</dbReference>
<dbReference type="KEGG" id="gom:D7316_02160"/>
<evidence type="ECO:0000256" key="2">
    <source>
        <dbReference type="ARBA" id="ARBA00023125"/>
    </source>
</evidence>
<keyword evidence="2 4" id="KW-0238">DNA-binding</keyword>
<dbReference type="InterPro" id="IPR023772">
    <property type="entry name" value="DNA-bd_HTH_TetR-type_CS"/>
</dbReference>
<dbReference type="PANTHER" id="PTHR30055">
    <property type="entry name" value="HTH-TYPE TRANSCRIPTIONAL REGULATOR RUTR"/>
    <property type="match status" value="1"/>
</dbReference>
<evidence type="ECO:0000313" key="6">
    <source>
        <dbReference type="EMBL" id="AZG45564.1"/>
    </source>
</evidence>
<protein>
    <submittedName>
        <fullName evidence="6">Mycofactocin biosynthesis transcriptional regulator MftR</fullName>
    </submittedName>
</protein>
<feature type="domain" description="HTH tetR-type" evidence="5">
    <location>
        <begin position="35"/>
        <end position="95"/>
    </location>
</feature>
<gene>
    <name evidence="6" type="primary">mftR_2</name>
    <name evidence="6" type="ORF">D7316_02160</name>
</gene>
<feature type="DNA-binding region" description="H-T-H motif" evidence="4">
    <location>
        <begin position="58"/>
        <end position="77"/>
    </location>
</feature>
<sequence length="454" mass="50337">MPTTTVRLTAVSETTPITRRASYGPSSPEVGSRGANTRTKIVDVSLDLFGRVGFFNTSVDAIAKEADISRATLYQYFPGKDEIFLELLDVCGRALFRVARRIGPLGPTKVGFDNLNWWLGEWSWVFDRYSTMFVQWTSVAMADTSVRPQIDSFMSGYTRMVTARLEQSELHGIEPRVAAMAMIAIVHRMNLFLATDRTYGRDTQAVVDSLSVYLQLLLFPDTPSSVLNSIPLETPPENPVINVPPLPSIAGLSMDDRTANLSKRAVNTVRTLVDAGAKQFQLKGYHRTSVDDIVEEAGLARGTFYKYFSEKQDLLVTVSIEGIRHALEHAERLSKIDLTDPDTTELRAWISSFTGFMTRFSGSIGAWTEKTTDNDIVTQLGICGQAAMDSAMVADLVTRKRDYHFDPVIAAIIFRSLVTRVPQAAQELSPPLSEDEIADLVIDCVGRGFFSHLT</sequence>
<dbReference type="GO" id="GO:0003700">
    <property type="term" value="F:DNA-binding transcription factor activity"/>
    <property type="evidence" value="ECO:0007669"/>
    <property type="project" value="TreeGrafter"/>
</dbReference>
<organism evidence="6 7">
    <name type="scientific">Gordonia insulae</name>
    <dbReference type="NCBI Taxonomy" id="2420509"/>
    <lineage>
        <taxon>Bacteria</taxon>
        <taxon>Bacillati</taxon>
        <taxon>Actinomycetota</taxon>
        <taxon>Actinomycetes</taxon>
        <taxon>Mycobacteriales</taxon>
        <taxon>Gordoniaceae</taxon>
        <taxon>Gordonia</taxon>
    </lineage>
</organism>
<dbReference type="InterPro" id="IPR050109">
    <property type="entry name" value="HTH-type_TetR-like_transc_reg"/>
</dbReference>
<evidence type="ECO:0000256" key="3">
    <source>
        <dbReference type="ARBA" id="ARBA00023163"/>
    </source>
</evidence>
<dbReference type="EMBL" id="CP033972">
    <property type="protein sequence ID" value="AZG45564.1"/>
    <property type="molecule type" value="Genomic_DNA"/>
</dbReference>
<feature type="DNA-binding region" description="H-T-H motif" evidence="4">
    <location>
        <begin position="289"/>
        <end position="308"/>
    </location>
</feature>
<evidence type="ECO:0000256" key="4">
    <source>
        <dbReference type="PROSITE-ProRule" id="PRU00335"/>
    </source>
</evidence>
<dbReference type="SUPFAM" id="SSF46689">
    <property type="entry name" value="Homeodomain-like"/>
    <property type="match status" value="2"/>
</dbReference>